<sequence>MHGGPFGDHRIWDYQIDSLASKYKVICFDKRGHGKSDIPIDTFSHLEDLKSLMDALALRKITLIGSSAGGALAIDFALQYPAMVKDIVLVCPALNGYPYPSNFISEMVNIYVTGQSEGPETAIQKYISNPFYEYCFPSPNKADARDKVIEIVKESTNFIRWNPMWETELKPSSYERLGEIQLPVLIISADKDSEIILKIGEYIHEKINHSKKVTMKDCGHFPNVENPVDFNHIVLNFLNY</sequence>
<comment type="caution">
    <text evidence="3">The sequence shown here is derived from an EMBL/GenBank/DDBJ whole genome shotgun (WGS) entry which is preliminary data.</text>
</comment>
<dbReference type="SUPFAM" id="SSF53474">
    <property type="entry name" value="alpha/beta-Hydrolases"/>
    <property type="match status" value="1"/>
</dbReference>
<reference evidence="3 4" key="1">
    <citation type="submission" date="2019-03" db="EMBL/GenBank/DDBJ databases">
        <title>Draft Genome Sequence of Desulfosporosinus fructosivorans Strain 63.6F, Isolated from Marine Sediment in the Baltic Sea.</title>
        <authorList>
            <person name="Hausmann B."/>
            <person name="Vandieken V."/>
            <person name="Pjevac P."/>
            <person name="Schreck K."/>
            <person name="Herbold C.W."/>
            <person name="Loy A."/>
        </authorList>
    </citation>
    <scope>NUCLEOTIDE SEQUENCE [LARGE SCALE GENOMIC DNA]</scope>
    <source>
        <strain evidence="3 4">63.6F</strain>
    </source>
</reference>
<dbReference type="InterPro" id="IPR000073">
    <property type="entry name" value="AB_hydrolase_1"/>
</dbReference>
<dbReference type="InterPro" id="IPR050266">
    <property type="entry name" value="AB_hydrolase_sf"/>
</dbReference>
<dbReference type="InterPro" id="IPR029058">
    <property type="entry name" value="AB_hydrolase_fold"/>
</dbReference>
<evidence type="ECO:0000313" key="4">
    <source>
        <dbReference type="Proteomes" id="UP000298460"/>
    </source>
</evidence>
<name>A0A4Z0R936_9FIRM</name>
<dbReference type="OrthoDB" id="9775557at2"/>
<dbReference type="PANTHER" id="PTHR43798">
    <property type="entry name" value="MONOACYLGLYCEROL LIPASE"/>
    <property type="match status" value="1"/>
</dbReference>
<dbReference type="PRINTS" id="PR00412">
    <property type="entry name" value="EPOXHYDRLASE"/>
</dbReference>
<dbReference type="GO" id="GO:0016020">
    <property type="term" value="C:membrane"/>
    <property type="evidence" value="ECO:0007669"/>
    <property type="project" value="TreeGrafter"/>
</dbReference>
<evidence type="ECO:0000313" key="3">
    <source>
        <dbReference type="EMBL" id="TGE38965.1"/>
    </source>
</evidence>
<evidence type="ECO:0000259" key="2">
    <source>
        <dbReference type="Pfam" id="PF00561"/>
    </source>
</evidence>
<evidence type="ECO:0000256" key="1">
    <source>
        <dbReference type="ARBA" id="ARBA00022801"/>
    </source>
</evidence>
<proteinExistence type="predicted"/>
<feature type="domain" description="AB hydrolase-1" evidence="2">
    <location>
        <begin position="2"/>
        <end position="227"/>
    </location>
</feature>
<dbReference type="EMBL" id="SPQQ01000002">
    <property type="protein sequence ID" value="TGE38965.1"/>
    <property type="molecule type" value="Genomic_DNA"/>
</dbReference>
<dbReference type="PANTHER" id="PTHR43798:SF31">
    <property type="entry name" value="AB HYDROLASE SUPERFAMILY PROTEIN YCLE"/>
    <property type="match status" value="1"/>
</dbReference>
<dbReference type="Proteomes" id="UP000298460">
    <property type="component" value="Unassembled WGS sequence"/>
</dbReference>
<keyword evidence="4" id="KW-1185">Reference proteome</keyword>
<protein>
    <submittedName>
        <fullName evidence="3">Alpha/beta hydrolase</fullName>
    </submittedName>
</protein>
<dbReference type="Pfam" id="PF00561">
    <property type="entry name" value="Abhydrolase_1"/>
    <property type="match status" value="1"/>
</dbReference>
<organism evidence="3 4">
    <name type="scientific">Desulfosporosinus fructosivorans</name>
    <dbReference type="NCBI Taxonomy" id="2018669"/>
    <lineage>
        <taxon>Bacteria</taxon>
        <taxon>Bacillati</taxon>
        <taxon>Bacillota</taxon>
        <taxon>Clostridia</taxon>
        <taxon>Eubacteriales</taxon>
        <taxon>Desulfitobacteriaceae</taxon>
        <taxon>Desulfosporosinus</taxon>
    </lineage>
</organism>
<dbReference type="Gene3D" id="3.40.50.1820">
    <property type="entry name" value="alpha/beta hydrolase"/>
    <property type="match status" value="1"/>
</dbReference>
<dbReference type="GO" id="GO:0016787">
    <property type="term" value="F:hydrolase activity"/>
    <property type="evidence" value="ECO:0007669"/>
    <property type="project" value="UniProtKB-KW"/>
</dbReference>
<gene>
    <name evidence="3" type="ORF">E4K67_05700</name>
</gene>
<accession>A0A4Z0R936</accession>
<keyword evidence="1 3" id="KW-0378">Hydrolase</keyword>
<dbReference type="AlphaFoldDB" id="A0A4Z0R936"/>
<dbReference type="InterPro" id="IPR000639">
    <property type="entry name" value="Epox_hydrolase-like"/>
</dbReference>
<dbReference type="PRINTS" id="PR00111">
    <property type="entry name" value="ABHYDROLASE"/>
</dbReference>